<name>A0AAQ3RZ09_VIGMU</name>
<evidence type="ECO:0000313" key="1">
    <source>
        <dbReference type="EMBL" id="WVZ09646.1"/>
    </source>
</evidence>
<dbReference type="EMBL" id="CP144696">
    <property type="protein sequence ID" value="WVZ09646.1"/>
    <property type="molecule type" value="Genomic_DNA"/>
</dbReference>
<reference evidence="1 2" key="1">
    <citation type="journal article" date="2023" name="Life. Sci Alliance">
        <title>Evolutionary insights into 3D genome organization and epigenetic landscape of Vigna mungo.</title>
        <authorList>
            <person name="Junaid A."/>
            <person name="Singh B."/>
            <person name="Bhatia S."/>
        </authorList>
    </citation>
    <scope>NUCLEOTIDE SEQUENCE [LARGE SCALE GENOMIC DNA]</scope>
    <source>
        <strain evidence="1">Urdbean</strain>
    </source>
</reference>
<accession>A0AAQ3RZ09</accession>
<proteinExistence type="predicted"/>
<dbReference type="Proteomes" id="UP001374535">
    <property type="component" value="Chromosome 5"/>
</dbReference>
<gene>
    <name evidence="1" type="ORF">V8G54_014176</name>
</gene>
<organism evidence="1 2">
    <name type="scientific">Vigna mungo</name>
    <name type="common">Black gram</name>
    <name type="synonym">Phaseolus mungo</name>
    <dbReference type="NCBI Taxonomy" id="3915"/>
    <lineage>
        <taxon>Eukaryota</taxon>
        <taxon>Viridiplantae</taxon>
        <taxon>Streptophyta</taxon>
        <taxon>Embryophyta</taxon>
        <taxon>Tracheophyta</taxon>
        <taxon>Spermatophyta</taxon>
        <taxon>Magnoliopsida</taxon>
        <taxon>eudicotyledons</taxon>
        <taxon>Gunneridae</taxon>
        <taxon>Pentapetalae</taxon>
        <taxon>rosids</taxon>
        <taxon>fabids</taxon>
        <taxon>Fabales</taxon>
        <taxon>Fabaceae</taxon>
        <taxon>Papilionoideae</taxon>
        <taxon>50 kb inversion clade</taxon>
        <taxon>NPAAA clade</taxon>
        <taxon>indigoferoid/millettioid clade</taxon>
        <taxon>Phaseoleae</taxon>
        <taxon>Vigna</taxon>
    </lineage>
</organism>
<sequence length="117" mass="13293">MDCIKQEAHDNAIVEINDILRENDRTRIGKTPFKWCLDMNRLIDLCSPLLKEMVTPNNGTFTMMDVYMGLGLGVGGLDVNLMIMLEDLGNPMIRVTLHLDERAIPEHGVDEFGMSWE</sequence>
<dbReference type="AlphaFoldDB" id="A0AAQ3RZ09"/>
<evidence type="ECO:0000313" key="2">
    <source>
        <dbReference type="Proteomes" id="UP001374535"/>
    </source>
</evidence>
<keyword evidence="2" id="KW-1185">Reference proteome</keyword>
<protein>
    <submittedName>
        <fullName evidence="1">Uncharacterized protein</fullName>
    </submittedName>
</protein>